<name>A0ABT2LMW7_9HYPH</name>
<comment type="caution">
    <text evidence="2">The sequence shown here is derived from an EMBL/GenBank/DDBJ whole genome shotgun (WGS) entry which is preliminary data.</text>
</comment>
<reference evidence="2 3" key="1">
    <citation type="submission" date="2022-09" db="EMBL/GenBank/DDBJ databases">
        <title>Chelativorans salina sp. nov., a novel slightly halophilic bacterium isolated from a saline lake sediment enrichment.</title>
        <authorList>
            <person name="Gao L."/>
            <person name="Fang B.-Z."/>
            <person name="Li W.-J."/>
        </authorList>
    </citation>
    <scope>NUCLEOTIDE SEQUENCE [LARGE SCALE GENOMIC DNA]</scope>
    <source>
        <strain evidence="2 3">EGI FJ00035</strain>
    </source>
</reference>
<protein>
    <submittedName>
        <fullName evidence="2">DUF1801 domain-containing protein</fullName>
    </submittedName>
</protein>
<evidence type="ECO:0000313" key="3">
    <source>
        <dbReference type="Proteomes" id="UP001320831"/>
    </source>
</evidence>
<sequence length="167" mass="18347">MTADGGNDLLHPIPDPEQNIGSAMARKHEFADKRVEQAFRAFGEPAREHLMRIRDLIFATAASTSGVGPLEETLKWGQPAYLTSKTKSGSTIRLGIPKSPAHDCAVFVHCQSSLVEQFEAQYPALFSFEGTRALLFKASDPLPVDALTHCIAMALTYHQKKRPARIS</sequence>
<gene>
    <name evidence="2" type="ORF">N5A92_12780</name>
</gene>
<accession>A0ABT2LMW7</accession>
<dbReference type="InterPro" id="IPR014922">
    <property type="entry name" value="YdhG-like"/>
</dbReference>
<organism evidence="2 3">
    <name type="scientific">Chelativorans salis</name>
    <dbReference type="NCBI Taxonomy" id="2978478"/>
    <lineage>
        <taxon>Bacteria</taxon>
        <taxon>Pseudomonadati</taxon>
        <taxon>Pseudomonadota</taxon>
        <taxon>Alphaproteobacteria</taxon>
        <taxon>Hyphomicrobiales</taxon>
        <taxon>Phyllobacteriaceae</taxon>
        <taxon>Chelativorans</taxon>
    </lineage>
</organism>
<evidence type="ECO:0000259" key="1">
    <source>
        <dbReference type="Pfam" id="PF08818"/>
    </source>
</evidence>
<keyword evidence="3" id="KW-1185">Reference proteome</keyword>
<dbReference type="Proteomes" id="UP001320831">
    <property type="component" value="Unassembled WGS sequence"/>
</dbReference>
<evidence type="ECO:0000313" key="2">
    <source>
        <dbReference type="EMBL" id="MCT7375906.1"/>
    </source>
</evidence>
<dbReference type="Pfam" id="PF08818">
    <property type="entry name" value="DUF1801"/>
    <property type="match status" value="1"/>
</dbReference>
<feature type="domain" description="YdhG-like" evidence="1">
    <location>
        <begin position="47"/>
        <end position="154"/>
    </location>
</feature>
<dbReference type="RefSeq" id="WP_260903212.1">
    <property type="nucleotide sequence ID" value="NZ_JAOCZP010000003.1"/>
</dbReference>
<dbReference type="EMBL" id="JAOCZP010000003">
    <property type="protein sequence ID" value="MCT7375906.1"/>
    <property type="molecule type" value="Genomic_DNA"/>
</dbReference>
<dbReference type="SUPFAM" id="SSF159888">
    <property type="entry name" value="YdhG-like"/>
    <property type="match status" value="1"/>
</dbReference>
<proteinExistence type="predicted"/>